<feature type="transmembrane region" description="Helical" evidence="1">
    <location>
        <begin position="71"/>
        <end position="94"/>
    </location>
</feature>
<evidence type="ECO:0000313" key="2">
    <source>
        <dbReference type="EMBL" id="GMS92625.1"/>
    </source>
</evidence>
<reference evidence="2" key="1">
    <citation type="submission" date="2023-10" db="EMBL/GenBank/DDBJ databases">
        <title>Genome assembly of Pristionchus species.</title>
        <authorList>
            <person name="Yoshida K."/>
            <person name="Sommer R.J."/>
        </authorList>
    </citation>
    <scope>NUCLEOTIDE SEQUENCE</scope>
    <source>
        <strain evidence="2">RS0144</strain>
    </source>
</reference>
<dbReference type="SUPFAM" id="SSF81321">
    <property type="entry name" value="Family A G protein-coupled receptor-like"/>
    <property type="match status" value="1"/>
</dbReference>
<name>A0AAV5TG86_9BILA</name>
<proteinExistence type="predicted"/>
<keyword evidence="1" id="KW-0472">Membrane</keyword>
<dbReference type="PANTHER" id="PTHR23021:SF11">
    <property type="entry name" value="SERPENTINE RECEPTOR, CLASS T"/>
    <property type="match status" value="1"/>
</dbReference>
<comment type="caution">
    <text evidence="2">The sequence shown here is derived from an EMBL/GenBank/DDBJ whole genome shotgun (WGS) entry which is preliminary data.</text>
</comment>
<evidence type="ECO:0000313" key="3">
    <source>
        <dbReference type="Proteomes" id="UP001432027"/>
    </source>
</evidence>
<dbReference type="EMBL" id="BTSX01000004">
    <property type="protein sequence ID" value="GMS92625.1"/>
    <property type="molecule type" value="Genomic_DNA"/>
</dbReference>
<dbReference type="InterPro" id="IPR019425">
    <property type="entry name" value="7TM_GPCR_serpentine_rcpt_Srt"/>
</dbReference>
<gene>
    <name evidence="2" type="ORF">PENTCL1PPCAC_14800</name>
</gene>
<sequence>IKQFRWNILMDSQEEYDCSGNSTIDWSTRGTVRPVFGAFCLMFALVTIPLYILSARVIWTMRRGSIYKVMFVLAVADILTLFFNSFSFGIFLIMGEMYCHHPKIHFVNAFVIMFGFALSCTSCLILAINRMVELMSGRLHIYIFK</sequence>
<keyword evidence="3" id="KW-1185">Reference proteome</keyword>
<feature type="transmembrane region" description="Helical" evidence="1">
    <location>
        <begin position="35"/>
        <end position="59"/>
    </location>
</feature>
<dbReference type="Proteomes" id="UP001432027">
    <property type="component" value="Unassembled WGS sequence"/>
</dbReference>
<keyword evidence="1" id="KW-1133">Transmembrane helix</keyword>
<feature type="non-terminal residue" evidence="2">
    <location>
        <position position="145"/>
    </location>
</feature>
<dbReference type="AlphaFoldDB" id="A0AAV5TG86"/>
<evidence type="ECO:0008006" key="4">
    <source>
        <dbReference type="Google" id="ProtNLM"/>
    </source>
</evidence>
<organism evidence="2 3">
    <name type="scientific">Pristionchus entomophagus</name>
    <dbReference type="NCBI Taxonomy" id="358040"/>
    <lineage>
        <taxon>Eukaryota</taxon>
        <taxon>Metazoa</taxon>
        <taxon>Ecdysozoa</taxon>
        <taxon>Nematoda</taxon>
        <taxon>Chromadorea</taxon>
        <taxon>Rhabditida</taxon>
        <taxon>Rhabditina</taxon>
        <taxon>Diplogasteromorpha</taxon>
        <taxon>Diplogasteroidea</taxon>
        <taxon>Neodiplogasteridae</taxon>
        <taxon>Pristionchus</taxon>
    </lineage>
</organism>
<protein>
    <recommendedName>
        <fullName evidence="4">G protein-coupled receptor</fullName>
    </recommendedName>
</protein>
<accession>A0AAV5TG86</accession>
<feature type="transmembrane region" description="Helical" evidence="1">
    <location>
        <begin position="106"/>
        <end position="128"/>
    </location>
</feature>
<keyword evidence="1" id="KW-0812">Transmembrane</keyword>
<dbReference type="PANTHER" id="PTHR23021">
    <property type="entry name" value="SERPENTINE RECEPTOR, CLASS T"/>
    <property type="match status" value="1"/>
</dbReference>
<feature type="non-terminal residue" evidence="2">
    <location>
        <position position="1"/>
    </location>
</feature>
<dbReference type="Pfam" id="PF10321">
    <property type="entry name" value="7TM_GPCR_Srt"/>
    <property type="match status" value="1"/>
</dbReference>
<evidence type="ECO:0000256" key="1">
    <source>
        <dbReference type="SAM" id="Phobius"/>
    </source>
</evidence>